<dbReference type="Pfam" id="PF00069">
    <property type="entry name" value="Pkinase"/>
    <property type="match status" value="2"/>
</dbReference>
<dbReference type="GeneID" id="54587958"/>
<keyword evidence="4 7" id="KW-0418">Kinase</keyword>
<dbReference type="RefSeq" id="XP_033676784.1">
    <property type="nucleotide sequence ID" value="XM_033834628.1"/>
</dbReference>
<protein>
    <submittedName>
        <fullName evidence="7">Kinase-like protein</fullName>
    </submittedName>
</protein>
<accession>A0A6A6HWL4</accession>
<organism evidence="7 8">
    <name type="scientific">Trematosphaeria pertusa</name>
    <dbReference type="NCBI Taxonomy" id="390896"/>
    <lineage>
        <taxon>Eukaryota</taxon>
        <taxon>Fungi</taxon>
        <taxon>Dikarya</taxon>
        <taxon>Ascomycota</taxon>
        <taxon>Pezizomycotina</taxon>
        <taxon>Dothideomycetes</taxon>
        <taxon>Pleosporomycetidae</taxon>
        <taxon>Pleosporales</taxon>
        <taxon>Massarineae</taxon>
        <taxon>Trematosphaeriaceae</taxon>
        <taxon>Trematosphaeria</taxon>
    </lineage>
</organism>
<dbReference type="GO" id="GO:0004674">
    <property type="term" value="F:protein serine/threonine kinase activity"/>
    <property type="evidence" value="ECO:0007669"/>
    <property type="project" value="UniProtKB-KW"/>
</dbReference>
<evidence type="ECO:0000256" key="2">
    <source>
        <dbReference type="ARBA" id="ARBA00022679"/>
    </source>
</evidence>
<reference evidence="7" key="1">
    <citation type="journal article" date="2020" name="Stud. Mycol.">
        <title>101 Dothideomycetes genomes: a test case for predicting lifestyles and emergence of pathogens.</title>
        <authorList>
            <person name="Haridas S."/>
            <person name="Albert R."/>
            <person name="Binder M."/>
            <person name="Bloem J."/>
            <person name="Labutti K."/>
            <person name="Salamov A."/>
            <person name="Andreopoulos B."/>
            <person name="Baker S."/>
            <person name="Barry K."/>
            <person name="Bills G."/>
            <person name="Bluhm B."/>
            <person name="Cannon C."/>
            <person name="Castanera R."/>
            <person name="Culley D."/>
            <person name="Daum C."/>
            <person name="Ezra D."/>
            <person name="Gonzalez J."/>
            <person name="Henrissat B."/>
            <person name="Kuo A."/>
            <person name="Liang C."/>
            <person name="Lipzen A."/>
            <person name="Lutzoni F."/>
            <person name="Magnuson J."/>
            <person name="Mondo S."/>
            <person name="Nolan M."/>
            <person name="Ohm R."/>
            <person name="Pangilinan J."/>
            <person name="Park H.-J."/>
            <person name="Ramirez L."/>
            <person name="Alfaro M."/>
            <person name="Sun H."/>
            <person name="Tritt A."/>
            <person name="Yoshinaga Y."/>
            <person name="Zwiers L.-H."/>
            <person name="Turgeon B."/>
            <person name="Goodwin S."/>
            <person name="Spatafora J."/>
            <person name="Crous P."/>
            <person name="Grigoriev I."/>
        </authorList>
    </citation>
    <scope>NUCLEOTIDE SEQUENCE</scope>
    <source>
        <strain evidence="7">CBS 122368</strain>
    </source>
</reference>
<dbReference type="Proteomes" id="UP000800094">
    <property type="component" value="Unassembled WGS sequence"/>
</dbReference>
<keyword evidence="2" id="KW-0808">Transferase</keyword>
<evidence type="ECO:0000256" key="1">
    <source>
        <dbReference type="ARBA" id="ARBA00022527"/>
    </source>
</evidence>
<evidence type="ECO:0000256" key="5">
    <source>
        <dbReference type="ARBA" id="ARBA00022840"/>
    </source>
</evidence>
<name>A0A6A6HWL4_9PLEO</name>
<keyword evidence="3" id="KW-0547">Nucleotide-binding</keyword>
<sequence>MINRSDYNWGVPEVESIEKYGDGGLYPVHIDDRFQDGRYQILNKLGFGSFSTVWAAWDHRNKSRVSLKVIRAENSENNLELRILQRIQQGTTQHPGHKYLPRLLDHFYEGSAERRNLFLVLELLGPNVNDVMRFRPKQRFNLSSSCRRISKQLLLAVDCLHSLGIVHGDIYLRNILYRLPDNNELNLTEVIKGGVSRKDGAPLEEGLPRYLVEPLDLTRQRKRLEFEKLNHIQLIDFSSSFFESEPPESIYTPIPFSPPELIFGKPLDKKIDIWNLGCTTFSIATGGDLFIEWFDKRHIIPQIYDVIGESSAPWLLSAIFDAVQNQDWKDLPVVTDEKLSLYFDSGHSAITSKKEKRRVGALKRYLRKALIPDPSKRPATEELLADGWVQIEAD</sequence>
<proteinExistence type="predicted"/>
<dbReference type="AlphaFoldDB" id="A0A6A6HWL4"/>
<keyword evidence="5" id="KW-0067">ATP-binding</keyword>
<dbReference type="Gene3D" id="1.10.510.10">
    <property type="entry name" value="Transferase(Phosphotransferase) domain 1"/>
    <property type="match status" value="1"/>
</dbReference>
<evidence type="ECO:0000259" key="6">
    <source>
        <dbReference type="PROSITE" id="PS50011"/>
    </source>
</evidence>
<evidence type="ECO:0000256" key="3">
    <source>
        <dbReference type="ARBA" id="ARBA00022741"/>
    </source>
</evidence>
<evidence type="ECO:0000256" key="4">
    <source>
        <dbReference type="ARBA" id="ARBA00022777"/>
    </source>
</evidence>
<dbReference type="EMBL" id="ML987210">
    <property type="protein sequence ID" value="KAF2241780.1"/>
    <property type="molecule type" value="Genomic_DNA"/>
</dbReference>
<dbReference type="SUPFAM" id="SSF56112">
    <property type="entry name" value="Protein kinase-like (PK-like)"/>
    <property type="match status" value="1"/>
</dbReference>
<evidence type="ECO:0000313" key="8">
    <source>
        <dbReference type="Proteomes" id="UP000800094"/>
    </source>
</evidence>
<dbReference type="InterPro" id="IPR050494">
    <property type="entry name" value="Ser_Thr_dual-spec_kinase"/>
</dbReference>
<dbReference type="InterPro" id="IPR000719">
    <property type="entry name" value="Prot_kinase_dom"/>
</dbReference>
<keyword evidence="1" id="KW-0723">Serine/threonine-protein kinase</keyword>
<dbReference type="GO" id="GO:0005524">
    <property type="term" value="F:ATP binding"/>
    <property type="evidence" value="ECO:0007669"/>
    <property type="project" value="UniProtKB-KW"/>
</dbReference>
<evidence type="ECO:0000313" key="7">
    <source>
        <dbReference type="EMBL" id="KAF2241780.1"/>
    </source>
</evidence>
<dbReference type="PROSITE" id="PS50011">
    <property type="entry name" value="PROTEIN_KINASE_DOM"/>
    <property type="match status" value="1"/>
</dbReference>
<dbReference type="Gene3D" id="3.30.200.20">
    <property type="entry name" value="Phosphorylase Kinase, domain 1"/>
    <property type="match status" value="1"/>
</dbReference>
<dbReference type="SMART" id="SM00220">
    <property type="entry name" value="S_TKc"/>
    <property type="match status" value="1"/>
</dbReference>
<dbReference type="OrthoDB" id="5979581at2759"/>
<feature type="domain" description="Protein kinase" evidence="6">
    <location>
        <begin position="39"/>
        <end position="389"/>
    </location>
</feature>
<dbReference type="PANTHER" id="PTHR24058">
    <property type="entry name" value="DUAL SPECIFICITY PROTEIN KINASE"/>
    <property type="match status" value="1"/>
</dbReference>
<gene>
    <name evidence="7" type="ORF">BU26DRAFT_585306</name>
</gene>
<dbReference type="InterPro" id="IPR011009">
    <property type="entry name" value="Kinase-like_dom_sf"/>
</dbReference>
<keyword evidence="8" id="KW-1185">Reference proteome</keyword>